<dbReference type="OrthoDB" id="2520504at2"/>
<comment type="caution">
    <text evidence="1">The sequence shown here is derived from an EMBL/GenBank/DDBJ whole genome shotgun (WGS) entry which is preliminary data.</text>
</comment>
<organism evidence="1 2">
    <name type="scientific">Paenibacillus athensensis</name>
    <dbReference type="NCBI Taxonomy" id="1967502"/>
    <lineage>
        <taxon>Bacteria</taxon>
        <taxon>Bacillati</taxon>
        <taxon>Bacillota</taxon>
        <taxon>Bacilli</taxon>
        <taxon>Bacillales</taxon>
        <taxon>Paenibacillaceae</taxon>
        <taxon>Paenibacillus</taxon>
    </lineage>
</organism>
<proteinExistence type="predicted"/>
<dbReference type="AlphaFoldDB" id="A0A4Y8PRY6"/>
<sequence>MKAAKYVVLYVLLLQFLIPYLVPADVLYGYRINYPIFQNNVNNYDVVLQQIKMEIDRDKLKDYVIILGDSVAFSSPGDSQNAINKYMEDFALPSSKPPVRIFNLSMPAMQTGDLYTLLLMLDEFGISTDNLMLNVRYSGFTARNPDPPAVFWLADSLQRLDKPSFERVKNQLEINGKYKEQPNWVLKLHPFLANHVLTHVSLFRYKDVMLQEGKLLYARYVKGEKEQSDAIGDPRSWREKEGLRGFLEKPEYLNGFNPQPFDMSENNPDVYFWDRIIDHQQGTKTLVFLTGVNEELMKPEFDKPGYAANLRAIDAFFAAKPVGYVNLQGRIDEKLFTDHTHYTGEGYKELAKLVWDKWQSMDRTSSGSGEASSKEAK</sequence>
<accession>A0A4Y8PRY6</accession>
<protein>
    <submittedName>
        <fullName evidence="1">Uncharacterized protein</fullName>
    </submittedName>
</protein>
<dbReference type="EMBL" id="MYFO01000047">
    <property type="protein sequence ID" value="TFE83542.1"/>
    <property type="molecule type" value="Genomic_DNA"/>
</dbReference>
<reference evidence="1 2" key="1">
    <citation type="submission" date="2017-03" db="EMBL/GenBank/DDBJ databases">
        <title>Isolation of Levoglucosan Utilizing Bacteria.</title>
        <authorList>
            <person name="Arya A.S."/>
        </authorList>
    </citation>
    <scope>NUCLEOTIDE SEQUENCE [LARGE SCALE GENOMIC DNA]</scope>
    <source>
        <strain evidence="1 2">MEC069</strain>
    </source>
</reference>
<dbReference type="Proteomes" id="UP000298246">
    <property type="component" value="Unassembled WGS sequence"/>
</dbReference>
<gene>
    <name evidence="1" type="ORF">B5M42_22725</name>
</gene>
<name>A0A4Y8PRY6_9BACL</name>
<evidence type="ECO:0000313" key="2">
    <source>
        <dbReference type="Proteomes" id="UP000298246"/>
    </source>
</evidence>
<evidence type="ECO:0000313" key="1">
    <source>
        <dbReference type="EMBL" id="TFE83542.1"/>
    </source>
</evidence>
<dbReference type="RefSeq" id="WP_134757100.1">
    <property type="nucleotide sequence ID" value="NZ_MYFO02000009.1"/>
</dbReference>
<keyword evidence="2" id="KW-1185">Reference proteome</keyword>